<keyword evidence="2" id="KW-1185">Reference proteome</keyword>
<protein>
    <submittedName>
        <fullName evidence="1">19714_t:CDS:1</fullName>
    </submittedName>
</protein>
<feature type="non-terminal residue" evidence="1">
    <location>
        <position position="1"/>
    </location>
</feature>
<gene>
    <name evidence="1" type="ORF">RFULGI_LOCUS14802</name>
</gene>
<dbReference type="OrthoDB" id="2488958at2759"/>
<feature type="non-terminal residue" evidence="1">
    <location>
        <position position="75"/>
    </location>
</feature>
<proteinExistence type="predicted"/>
<dbReference type="Proteomes" id="UP000789396">
    <property type="component" value="Unassembled WGS sequence"/>
</dbReference>
<comment type="caution">
    <text evidence="1">The sequence shown here is derived from an EMBL/GenBank/DDBJ whole genome shotgun (WGS) entry which is preliminary data.</text>
</comment>
<organism evidence="1 2">
    <name type="scientific">Racocetra fulgida</name>
    <dbReference type="NCBI Taxonomy" id="60492"/>
    <lineage>
        <taxon>Eukaryota</taxon>
        <taxon>Fungi</taxon>
        <taxon>Fungi incertae sedis</taxon>
        <taxon>Mucoromycota</taxon>
        <taxon>Glomeromycotina</taxon>
        <taxon>Glomeromycetes</taxon>
        <taxon>Diversisporales</taxon>
        <taxon>Gigasporaceae</taxon>
        <taxon>Racocetra</taxon>
    </lineage>
</organism>
<evidence type="ECO:0000313" key="1">
    <source>
        <dbReference type="EMBL" id="CAG8767424.1"/>
    </source>
</evidence>
<dbReference type="EMBL" id="CAJVPZ010044373">
    <property type="protein sequence ID" value="CAG8767424.1"/>
    <property type="molecule type" value="Genomic_DNA"/>
</dbReference>
<accession>A0A9N9NWP0</accession>
<reference evidence="1" key="1">
    <citation type="submission" date="2021-06" db="EMBL/GenBank/DDBJ databases">
        <authorList>
            <person name="Kallberg Y."/>
            <person name="Tangrot J."/>
            <person name="Rosling A."/>
        </authorList>
    </citation>
    <scope>NUCLEOTIDE SEQUENCE</scope>
    <source>
        <strain evidence="1">IN212</strain>
    </source>
</reference>
<sequence length="75" mass="8584">QIQIHNDNKKHIAKLDDKIKKIKHVNIFIPKEQYSANINAFCKINTEDNLKQIDSQYGNTSVSDITNNTSNSDKP</sequence>
<evidence type="ECO:0000313" key="2">
    <source>
        <dbReference type="Proteomes" id="UP000789396"/>
    </source>
</evidence>
<dbReference type="AlphaFoldDB" id="A0A9N9NWP0"/>
<name>A0A9N9NWP0_9GLOM</name>